<dbReference type="RefSeq" id="XP_036628159.1">
    <property type="nucleotide sequence ID" value="XM_036778770.1"/>
</dbReference>
<feature type="compositionally biased region" description="Polar residues" evidence="1">
    <location>
        <begin position="1"/>
        <end position="31"/>
    </location>
</feature>
<feature type="region of interest" description="Disordered" evidence="1">
    <location>
        <begin position="1"/>
        <end position="98"/>
    </location>
</feature>
<dbReference type="GeneID" id="59379083"/>
<dbReference type="OrthoDB" id="3253535at2759"/>
<evidence type="ECO:0008006" key="4">
    <source>
        <dbReference type="Google" id="ProtNLM"/>
    </source>
</evidence>
<feature type="compositionally biased region" description="Low complexity" evidence="1">
    <location>
        <begin position="138"/>
        <end position="160"/>
    </location>
</feature>
<dbReference type="VEuPathDB" id="FungiDB:PC9H_009265"/>
<proteinExistence type="predicted"/>
<reference evidence="2" key="1">
    <citation type="submission" date="2019-07" db="EMBL/GenBank/DDBJ databases">
        <authorList>
            <person name="Palmer J.M."/>
        </authorList>
    </citation>
    <scope>NUCLEOTIDE SEQUENCE</scope>
    <source>
        <strain evidence="2">PC9</strain>
    </source>
</reference>
<feature type="compositionally biased region" description="Pro residues" evidence="1">
    <location>
        <begin position="48"/>
        <end position="63"/>
    </location>
</feature>
<name>A0A8H6ZTA1_PLEOS</name>
<sequence>MPTSTSANTTPAREFQYKQQVQPSTAAERTLSTSSASSSTSTSSSSTSPPPPPPSTSTSPPTPITNDMLHHLALRMPFALHHPSSSTSSSSSSSSISSNASSYAGSYYCSTSASSSGSSSNRSSYVPPSPTITAFHTAPSSSHPAFASPPLHGPSPASRAPSPPAPASLTSPLARAHRAPPPADAPPLQIHSTPAKHTLCVQFPQRMGAEMKPEMVTVCAKRGDRLGIVADAWHLERNCHYEWEVAFPPHDADMAHVHAKFLPGGCLTIDVWRR</sequence>
<organism evidence="2 3">
    <name type="scientific">Pleurotus ostreatus</name>
    <name type="common">Oyster mushroom</name>
    <name type="synonym">White-rot fungus</name>
    <dbReference type="NCBI Taxonomy" id="5322"/>
    <lineage>
        <taxon>Eukaryota</taxon>
        <taxon>Fungi</taxon>
        <taxon>Dikarya</taxon>
        <taxon>Basidiomycota</taxon>
        <taxon>Agaricomycotina</taxon>
        <taxon>Agaricomycetes</taxon>
        <taxon>Agaricomycetidae</taxon>
        <taxon>Agaricales</taxon>
        <taxon>Pleurotineae</taxon>
        <taxon>Pleurotaceae</taxon>
        <taxon>Pleurotus</taxon>
    </lineage>
</organism>
<dbReference type="Proteomes" id="UP000623687">
    <property type="component" value="Unassembled WGS sequence"/>
</dbReference>
<feature type="compositionally biased region" description="Low complexity" evidence="1">
    <location>
        <begin position="113"/>
        <end position="124"/>
    </location>
</feature>
<evidence type="ECO:0000313" key="3">
    <source>
        <dbReference type="Proteomes" id="UP000623687"/>
    </source>
</evidence>
<feature type="compositionally biased region" description="Low complexity" evidence="1">
    <location>
        <begin position="32"/>
        <end position="47"/>
    </location>
</feature>
<evidence type="ECO:0000256" key="1">
    <source>
        <dbReference type="SAM" id="MobiDB-lite"/>
    </source>
</evidence>
<feature type="region of interest" description="Disordered" evidence="1">
    <location>
        <begin position="113"/>
        <end position="191"/>
    </location>
</feature>
<dbReference type="AlphaFoldDB" id="A0A8H6ZTA1"/>
<protein>
    <recommendedName>
        <fullName evidence="4">SHSP domain-containing protein</fullName>
    </recommendedName>
</protein>
<evidence type="ECO:0000313" key="2">
    <source>
        <dbReference type="EMBL" id="KAF7423965.1"/>
    </source>
</evidence>
<keyword evidence="3" id="KW-1185">Reference proteome</keyword>
<feature type="compositionally biased region" description="Low complexity" evidence="1">
    <location>
        <begin position="84"/>
        <end position="98"/>
    </location>
</feature>
<gene>
    <name evidence="2" type="ORF">PC9H_009265</name>
</gene>
<accession>A0A8H6ZTA1</accession>
<comment type="caution">
    <text evidence="2">The sequence shown here is derived from an EMBL/GenBank/DDBJ whole genome shotgun (WGS) entry which is preliminary data.</text>
</comment>
<dbReference type="EMBL" id="JACETU010000007">
    <property type="protein sequence ID" value="KAF7423965.1"/>
    <property type="molecule type" value="Genomic_DNA"/>
</dbReference>